<name>A0A0D6MN64_9PROT</name>
<proteinExistence type="predicted"/>
<keyword evidence="4" id="KW-1185">Reference proteome</keyword>
<reference evidence="3 4" key="1">
    <citation type="submission" date="2012-10" db="EMBL/GenBank/DDBJ databases">
        <title>Genome sequencing of Tanticharoenia sakaeratensis NBRC 103193.</title>
        <authorList>
            <person name="Azuma Y."/>
            <person name="Hadano H."/>
            <person name="Hirakawa H."/>
            <person name="Matsushita K."/>
        </authorList>
    </citation>
    <scope>NUCLEOTIDE SEQUENCE [LARGE SCALE GENOMIC DNA]</scope>
    <source>
        <strain evidence="3 4">NBRC 103193</strain>
    </source>
</reference>
<feature type="transmembrane region" description="Helical" evidence="2">
    <location>
        <begin position="37"/>
        <end position="55"/>
    </location>
</feature>
<gene>
    <name evidence="3" type="ORF">Tasa_038_105</name>
</gene>
<evidence type="ECO:0000256" key="1">
    <source>
        <dbReference type="SAM" id="MobiDB-lite"/>
    </source>
</evidence>
<sequence length="161" mass="17633">MPAPPNAPSDAASKPKLRIGRGGKSPRSLKQHIMRRLIMVVPLALLMVVMSRTGLLDFAADKMTFTDLSWFDNTALVEHLRVLVTHDGLTDEPGKCLVFLVNGDDPPNASHIDVLARHEAACPGKKTGLPDKLFTLRIDRADRTIETDAGTPGQFRMIPTK</sequence>
<evidence type="ECO:0000256" key="2">
    <source>
        <dbReference type="SAM" id="Phobius"/>
    </source>
</evidence>
<dbReference type="AlphaFoldDB" id="A0A0D6MN64"/>
<keyword evidence="2" id="KW-1133">Transmembrane helix</keyword>
<comment type="caution">
    <text evidence="3">The sequence shown here is derived from an EMBL/GenBank/DDBJ whole genome shotgun (WGS) entry which is preliminary data.</text>
</comment>
<keyword evidence="2" id="KW-0472">Membrane</keyword>
<dbReference type="Proteomes" id="UP000032679">
    <property type="component" value="Unassembled WGS sequence"/>
</dbReference>
<accession>A0A0D6MN64</accession>
<evidence type="ECO:0000313" key="3">
    <source>
        <dbReference type="EMBL" id="GAN55124.1"/>
    </source>
</evidence>
<dbReference type="EMBL" id="BALE01000038">
    <property type="protein sequence ID" value="GAN55124.1"/>
    <property type="molecule type" value="Genomic_DNA"/>
</dbReference>
<evidence type="ECO:0000313" key="4">
    <source>
        <dbReference type="Proteomes" id="UP000032679"/>
    </source>
</evidence>
<keyword evidence="2" id="KW-0812">Transmembrane</keyword>
<protein>
    <submittedName>
        <fullName evidence="3">Uncharacterized protein</fullName>
    </submittedName>
</protein>
<organism evidence="3 4">
    <name type="scientific">Tanticharoenia sakaeratensis NBRC 103193</name>
    <dbReference type="NCBI Taxonomy" id="1231623"/>
    <lineage>
        <taxon>Bacteria</taxon>
        <taxon>Pseudomonadati</taxon>
        <taxon>Pseudomonadota</taxon>
        <taxon>Alphaproteobacteria</taxon>
        <taxon>Acetobacterales</taxon>
        <taxon>Acetobacteraceae</taxon>
        <taxon>Tanticharoenia</taxon>
    </lineage>
</organism>
<feature type="region of interest" description="Disordered" evidence="1">
    <location>
        <begin position="1"/>
        <end position="28"/>
    </location>
</feature>